<keyword evidence="3" id="KW-1185">Reference proteome</keyword>
<evidence type="ECO:0000313" key="2">
    <source>
        <dbReference type="EMBL" id="VDM22298.1"/>
    </source>
</evidence>
<dbReference type="OrthoDB" id="6257497at2759"/>
<feature type="region of interest" description="Disordered" evidence="1">
    <location>
        <begin position="115"/>
        <end position="179"/>
    </location>
</feature>
<sequence length="212" mass="23009">MALKKDSFIFQSSVFPNLRDSAITVATKRLERTQNFASVNKDLHIFLSEAITYVHQKYANVKPSLIQECKYGTGSGSPGGATQRAASGWSYIYRARRSSNTSSNSDELLRMKRQSSYPGAPWQSEPLTWGSSSGSLPNSQQPAASQSLGSYQSYFSPNRQGGGGGGGGGGGSSSQHSANAPEKLSKWAAQLKLYVRVTFFSLDCYFRAQVLH</sequence>
<name>A0A0R3WRA2_HYDTA</name>
<evidence type="ECO:0000256" key="1">
    <source>
        <dbReference type="SAM" id="MobiDB-lite"/>
    </source>
</evidence>
<feature type="compositionally biased region" description="Gly residues" evidence="1">
    <location>
        <begin position="160"/>
        <end position="172"/>
    </location>
</feature>
<evidence type="ECO:0000313" key="4">
    <source>
        <dbReference type="WBParaSite" id="TTAC_0000329201-mRNA-1"/>
    </source>
</evidence>
<accession>A0A0R3WRA2</accession>
<organism evidence="4">
    <name type="scientific">Hydatigena taeniaeformis</name>
    <name type="common">Feline tapeworm</name>
    <name type="synonym">Taenia taeniaeformis</name>
    <dbReference type="NCBI Taxonomy" id="6205"/>
    <lineage>
        <taxon>Eukaryota</taxon>
        <taxon>Metazoa</taxon>
        <taxon>Spiralia</taxon>
        <taxon>Lophotrochozoa</taxon>
        <taxon>Platyhelminthes</taxon>
        <taxon>Cestoda</taxon>
        <taxon>Eucestoda</taxon>
        <taxon>Cyclophyllidea</taxon>
        <taxon>Taeniidae</taxon>
        <taxon>Hydatigera</taxon>
    </lineage>
</organism>
<feature type="compositionally biased region" description="Polar residues" evidence="1">
    <location>
        <begin position="125"/>
        <end position="159"/>
    </location>
</feature>
<dbReference type="WBParaSite" id="TTAC_0000329201-mRNA-1">
    <property type="protein sequence ID" value="TTAC_0000329201-mRNA-1"/>
    <property type="gene ID" value="TTAC_0000329201"/>
</dbReference>
<dbReference type="EMBL" id="UYWX01002173">
    <property type="protein sequence ID" value="VDM22298.1"/>
    <property type="molecule type" value="Genomic_DNA"/>
</dbReference>
<dbReference type="Proteomes" id="UP000274429">
    <property type="component" value="Unassembled WGS sequence"/>
</dbReference>
<dbReference type="AlphaFoldDB" id="A0A0R3WRA2"/>
<evidence type="ECO:0000313" key="3">
    <source>
        <dbReference type="Proteomes" id="UP000274429"/>
    </source>
</evidence>
<reference evidence="4" key="1">
    <citation type="submission" date="2017-02" db="UniProtKB">
        <authorList>
            <consortium name="WormBaseParasite"/>
        </authorList>
    </citation>
    <scope>IDENTIFICATION</scope>
</reference>
<reference evidence="2 3" key="2">
    <citation type="submission" date="2018-11" db="EMBL/GenBank/DDBJ databases">
        <authorList>
            <consortium name="Pathogen Informatics"/>
        </authorList>
    </citation>
    <scope>NUCLEOTIDE SEQUENCE [LARGE SCALE GENOMIC DNA]</scope>
</reference>
<protein>
    <submittedName>
        <fullName evidence="4">KIX_2 domain-containing protein</fullName>
    </submittedName>
</protein>
<gene>
    <name evidence="2" type="ORF">TTAC_LOCUS3277</name>
</gene>
<dbReference type="STRING" id="6205.A0A0R3WRA2"/>
<proteinExistence type="predicted"/>